<feature type="transmembrane region" description="Helical" evidence="8">
    <location>
        <begin position="123"/>
        <end position="146"/>
    </location>
</feature>
<keyword evidence="7 8" id="KW-0472">Membrane</keyword>
<feature type="transmembrane region" description="Helical" evidence="8">
    <location>
        <begin position="194"/>
        <end position="214"/>
    </location>
</feature>
<evidence type="ECO:0000256" key="2">
    <source>
        <dbReference type="ARBA" id="ARBA00022448"/>
    </source>
</evidence>
<feature type="transmembrane region" description="Helical" evidence="8">
    <location>
        <begin position="285"/>
        <end position="305"/>
    </location>
</feature>
<feature type="transmembrane region" description="Helical" evidence="8">
    <location>
        <begin position="167"/>
        <end position="188"/>
    </location>
</feature>
<keyword evidence="2" id="KW-0813">Transport</keyword>
<feature type="transmembrane region" description="Helical" evidence="8">
    <location>
        <begin position="340"/>
        <end position="366"/>
    </location>
</feature>
<dbReference type="PROSITE" id="PS50850">
    <property type="entry name" value="MFS"/>
    <property type="match status" value="1"/>
</dbReference>
<sequence>MIPAPEHDRAGLAPGTDVGRGRILLGGAIGHFIEWYDWAIYGFLAGVFAVQMFPADSAAASLIASFSAFAIGFIGRPVGAFVLSPLADKYGRRTMLSATIVMAGLGSLVIALCPTYAQIGAAAPLVIILARLLQGFSAGGEYQIAITFLNEHASRRHRALAASPQQLSIGLSVLAATAVSSLATGALPPDALAAWGWRVPFLLGAVLSLFGLYLRSGMPETPAFEKARVGADVKLGSILASIRQFPKEVFIVFVIQMNGLQYYLWLIFLPTYANIVGHLDRASGFAGSILASIAYCIGVPVFAAISDRIGRKPFLIGAAVCFLVFTYPLLSMLAVPNLGFGTFAFVAVVGSVFVSLNNAVLGTVFAELFPTRVRTSGIGIPYAVCAAIFGGTAPAVATWLQQAGGPLYIALYVMAVCLVTLLTHLVLTPETRGRPLD</sequence>
<dbReference type="OrthoDB" id="9783227at2"/>
<dbReference type="GO" id="GO:0015293">
    <property type="term" value="F:symporter activity"/>
    <property type="evidence" value="ECO:0007669"/>
    <property type="project" value="UniProtKB-KW"/>
</dbReference>
<evidence type="ECO:0000256" key="6">
    <source>
        <dbReference type="ARBA" id="ARBA00022989"/>
    </source>
</evidence>
<dbReference type="InterPro" id="IPR051084">
    <property type="entry name" value="H+-coupled_symporters"/>
</dbReference>
<keyword evidence="3" id="KW-1003">Cell membrane</keyword>
<comment type="subcellular location">
    <subcellularLocation>
        <location evidence="1">Cell membrane</location>
        <topology evidence="1">Multi-pass membrane protein</topology>
    </subcellularLocation>
</comment>
<evidence type="ECO:0000256" key="3">
    <source>
        <dbReference type="ARBA" id="ARBA00022475"/>
    </source>
</evidence>
<feature type="domain" description="Major facilitator superfamily (MFS) profile" evidence="9">
    <location>
        <begin position="23"/>
        <end position="432"/>
    </location>
</feature>
<dbReference type="InterPro" id="IPR005828">
    <property type="entry name" value="MFS_sugar_transport-like"/>
</dbReference>
<reference evidence="10 11" key="2">
    <citation type="submission" date="2019-02" db="EMBL/GenBank/DDBJ databases">
        <title>'Lichenibacterium ramalinii' gen. nov. sp. nov., 'Lichenibacterium minor' gen. nov. sp. nov.</title>
        <authorList>
            <person name="Pankratov T."/>
        </authorList>
    </citation>
    <scope>NUCLEOTIDE SEQUENCE [LARGE SCALE GENOMIC DNA]</scope>
    <source>
        <strain evidence="10 11">RmlP001</strain>
    </source>
</reference>
<dbReference type="PANTHER" id="PTHR43528:SF1">
    <property type="entry name" value="ALPHA-KETOGLUTARATE PERMEASE"/>
    <property type="match status" value="1"/>
</dbReference>
<evidence type="ECO:0000256" key="8">
    <source>
        <dbReference type="SAM" id="Phobius"/>
    </source>
</evidence>
<dbReference type="Gene3D" id="1.20.1250.20">
    <property type="entry name" value="MFS general substrate transporter like domains"/>
    <property type="match status" value="1"/>
</dbReference>
<evidence type="ECO:0000256" key="5">
    <source>
        <dbReference type="ARBA" id="ARBA00022847"/>
    </source>
</evidence>
<comment type="caution">
    <text evidence="10">The sequence shown here is derived from an EMBL/GenBank/DDBJ whole genome shotgun (WGS) entry which is preliminary data.</text>
</comment>
<name>A0A4Q2RB13_9HYPH</name>
<feature type="transmembrane region" description="Helical" evidence="8">
    <location>
        <begin position="378"/>
        <end position="400"/>
    </location>
</feature>
<feature type="transmembrane region" description="Helical" evidence="8">
    <location>
        <begin position="249"/>
        <end position="273"/>
    </location>
</feature>
<accession>A0A4Q2RB13</accession>
<dbReference type="InterPro" id="IPR005829">
    <property type="entry name" value="Sugar_transporter_CS"/>
</dbReference>
<protein>
    <submittedName>
        <fullName evidence="10">MFS transporter</fullName>
    </submittedName>
</protein>
<dbReference type="Pfam" id="PF00083">
    <property type="entry name" value="Sugar_tr"/>
    <property type="match status" value="2"/>
</dbReference>
<feature type="transmembrane region" description="Helical" evidence="8">
    <location>
        <begin position="59"/>
        <end position="83"/>
    </location>
</feature>
<proteinExistence type="predicted"/>
<feature type="transmembrane region" description="Helical" evidence="8">
    <location>
        <begin position="35"/>
        <end position="53"/>
    </location>
</feature>
<dbReference type="SUPFAM" id="SSF103473">
    <property type="entry name" value="MFS general substrate transporter"/>
    <property type="match status" value="1"/>
</dbReference>
<keyword evidence="4 8" id="KW-0812">Transmembrane</keyword>
<keyword evidence="6 8" id="KW-1133">Transmembrane helix</keyword>
<feature type="transmembrane region" description="Helical" evidence="8">
    <location>
        <begin position="406"/>
        <end position="427"/>
    </location>
</feature>
<evidence type="ECO:0000256" key="7">
    <source>
        <dbReference type="ARBA" id="ARBA00023136"/>
    </source>
</evidence>
<dbReference type="GO" id="GO:0005886">
    <property type="term" value="C:plasma membrane"/>
    <property type="evidence" value="ECO:0007669"/>
    <property type="project" value="UniProtKB-SubCell"/>
</dbReference>
<organism evidence="10 11">
    <name type="scientific">Lichenibacterium ramalinae</name>
    <dbReference type="NCBI Taxonomy" id="2316527"/>
    <lineage>
        <taxon>Bacteria</taxon>
        <taxon>Pseudomonadati</taxon>
        <taxon>Pseudomonadota</taxon>
        <taxon>Alphaproteobacteria</taxon>
        <taxon>Hyphomicrobiales</taxon>
        <taxon>Lichenihabitantaceae</taxon>
        <taxon>Lichenibacterium</taxon>
    </lineage>
</organism>
<dbReference type="EMBL" id="QYBC01000010">
    <property type="protein sequence ID" value="RYB04340.1"/>
    <property type="molecule type" value="Genomic_DNA"/>
</dbReference>
<feature type="transmembrane region" description="Helical" evidence="8">
    <location>
        <begin position="95"/>
        <end position="117"/>
    </location>
</feature>
<dbReference type="AlphaFoldDB" id="A0A4Q2RB13"/>
<evidence type="ECO:0000256" key="1">
    <source>
        <dbReference type="ARBA" id="ARBA00004651"/>
    </source>
</evidence>
<dbReference type="RefSeq" id="WP_129219606.1">
    <property type="nucleotide sequence ID" value="NZ_QYBC01000010.1"/>
</dbReference>
<reference evidence="10 11" key="1">
    <citation type="submission" date="2018-09" db="EMBL/GenBank/DDBJ databases">
        <authorList>
            <person name="Grouzdev D.S."/>
            <person name="Krutkina M.S."/>
        </authorList>
    </citation>
    <scope>NUCLEOTIDE SEQUENCE [LARGE SCALE GENOMIC DNA]</scope>
    <source>
        <strain evidence="10 11">RmlP001</strain>
    </source>
</reference>
<keyword evidence="11" id="KW-1185">Reference proteome</keyword>
<dbReference type="InterPro" id="IPR020846">
    <property type="entry name" value="MFS_dom"/>
</dbReference>
<dbReference type="PANTHER" id="PTHR43528">
    <property type="entry name" value="ALPHA-KETOGLUTARATE PERMEASE"/>
    <property type="match status" value="1"/>
</dbReference>
<feature type="transmembrane region" description="Helical" evidence="8">
    <location>
        <begin position="314"/>
        <end position="334"/>
    </location>
</feature>
<gene>
    <name evidence="10" type="ORF">D3272_12865</name>
</gene>
<keyword evidence="5" id="KW-0769">Symport</keyword>
<dbReference type="InterPro" id="IPR036259">
    <property type="entry name" value="MFS_trans_sf"/>
</dbReference>
<evidence type="ECO:0000313" key="11">
    <source>
        <dbReference type="Proteomes" id="UP000289411"/>
    </source>
</evidence>
<dbReference type="Proteomes" id="UP000289411">
    <property type="component" value="Unassembled WGS sequence"/>
</dbReference>
<evidence type="ECO:0000259" key="9">
    <source>
        <dbReference type="PROSITE" id="PS50850"/>
    </source>
</evidence>
<evidence type="ECO:0000256" key="4">
    <source>
        <dbReference type="ARBA" id="ARBA00022692"/>
    </source>
</evidence>
<evidence type="ECO:0000313" key="10">
    <source>
        <dbReference type="EMBL" id="RYB04340.1"/>
    </source>
</evidence>
<dbReference type="PROSITE" id="PS00216">
    <property type="entry name" value="SUGAR_TRANSPORT_1"/>
    <property type="match status" value="1"/>
</dbReference>
<dbReference type="PROSITE" id="PS00217">
    <property type="entry name" value="SUGAR_TRANSPORT_2"/>
    <property type="match status" value="1"/>
</dbReference>